<proteinExistence type="predicted"/>
<feature type="region of interest" description="Disordered" evidence="1">
    <location>
        <begin position="189"/>
        <end position="251"/>
    </location>
</feature>
<dbReference type="InterPro" id="IPR035979">
    <property type="entry name" value="RBD_domain_sf"/>
</dbReference>
<dbReference type="EMBL" id="VEPZ02000970">
    <property type="protein sequence ID" value="KAE8706379.1"/>
    <property type="molecule type" value="Genomic_DNA"/>
</dbReference>
<dbReference type="Gene3D" id="3.30.70.330">
    <property type="match status" value="1"/>
</dbReference>
<dbReference type="Proteomes" id="UP000436088">
    <property type="component" value="Unassembled WGS sequence"/>
</dbReference>
<dbReference type="InterPro" id="IPR039539">
    <property type="entry name" value="Ras_GTPase_bind_prot"/>
</dbReference>
<dbReference type="AlphaFoldDB" id="A0A6A3ATZ2"/>
<feature type="compositionally biased region" description="Low complexity" evidence="1">
    <location>
        <begin position="219"/>
        <end position="235"/>
    </location>
</feature>
<evidence type="ECO:0000313" key="2">
    <source>
        <dbReference type="EMBL" id="KAE8706379.1"/>
    </source>
</evidence>
<feature type="compositionally biased region" description="Polar residues" evidence="1">
    <location>
        <begin position="114"/>
        <end position="132"/>
    </location>
</feature>
<feature type="region of interest" description="Disordered" evidence="1">
    <location>
        <begin position="18"/>
        <end position="58"/>
    </location>
</feature>
<accession>A0A6A3ATZ2</accession>
<organism evidence="2 3">
    <name type="scientific">Hibiscus syriacus</name>
    <name type="common">Rose of Sharon</name>
    <dbReference type="NCBI Taxonomy" id="106335"/>
    <lineage>
        <taxon>Eukaryota</taxon>
        <taxon>Viridiplantae</taxon>
        <taxon>Streptophyta</taxon>
        <taxon>Embryophyta</taxon>
        <taxon>Tracheophyta</taxon>
        <taxon>Spermatophyta</taxon>
        <taxon>Magnoliopsida</taxon>
        <taxon>eudicotyledons</taxon>
        <taxon>Gunneridae</taxon>
        <taxon>Pentapetalae</taxon>
        <taxon>rosids</taxon>
        <taxon>malvids</taxon>
        <taxon>Malvales</taxon>
        <taxon>Malvaceae</taxon>
        <taxon>Malvoideae</taxon>
        <taxon>Hibiscus</taxon>
    </lineage>
</organism>
<comment type="caution">
    <text evidence="2">The sequence shown here is derived from an EMBL/GenBank/DDBJ whole genome shotgun (WGS) entry which is preliminary data.</text>
</comment>
<dbReference type="GO" id="GO:0003729">
    <property type="term" value="F:mRNA binding"/>
    <property type="evidence" value="ECO:0007669"/>
    <property type="project" value="TreeGrafter"/>
</dbReference>
<feature type="region of interest" description="Disordered" evidence="1">
    <location>
        <begin position="97"/>
        <end position="137"/>
    </location>
</feature>
<protein>
    <submittedName>
        <fullName evidence="2">Nuclear transport factor 2 family protein with RNA binding domain</fullName>
    </submittedName>
</protein>
<dbReference type="GO" id="GO:1990904">
    <property type="term" value="C:ribonucleoprotein complex"/>
    <property type="evidence" value="ECO:0007669"/>
    <property type="project" value="TreeGrafter"/>
</dbReference>
<dbReference type="SUPFAM" id="SSF54928">
    <property type="entry name" value="RNA-binding domain, RBD"/>
    <property type="match status" value="1"/>
</dbReference>
<dbReference type="PANTHER" id="PTHR10693">
    <property type="entry name" value="RAS GTPASE-ACTIVATING PROTEIN-BINDING PROTEIN"/>
    <property type="match status" value="1"/>
</dbReference>
<dbReference type="InterPro" id="IPR012677">
    <property type="entry name" value="Nucleotide-bd_a/b_plait_sf"/>
</dbReference>
<keyword evidence="3" id="KW-1185">Reference proteome</keyword>
<gene>
    <name evidence="2" type="ORF">F3Y22_tig00110393pilonHSYRG00029</name>
</gene>
<evidence type="ECO:0000313" key="3">
    <source>
        <dbReference type="Proteomes" id="UP000436088"/>
    </source>
</evidence>
<feature type="compositionally biased region" description="Low complexity" evidence="1">
    <location>
        <begin position="196"/>
        <end position="208"/>
    </location>
</feature>
<sequence>MQAINEKILALGYVDESGGQDSSPALENHIQQLEPLPEEANGKVYKPSEDNEEEETPVMEVVDYSQMVADSNSKMEQVPKKSYASILKENAIHVSIPTQSPVKSSAKSHEQPRSAATSSDSQIPSNNVVENGNNRDVKAEEGHSVYIKGLPLNATPNMVENEFKKFGMARSVQSALEASPINIGGRKAVEEKRSTSRGNRGRSSYGNGVAYRNERARGRGNYSGYGNSSNNRGAYFNRGGDGYPRVQHTGN</sequence>
<reference evidence="2" key="1">
    <citation type="submission" date="2019-09" db="EMBL/GenBank/DDBJ databases">
        <title>Draft genome information of white flower Hibiscus syriacus.</title>
        <authorList>
            <person name="Kim Y.-M."/>
        </authorList>
    </citation>
    <scope>NUCLEOTIDE SEQUENCE [LARGE SCALE GENOMIC DNA]</scope>
    <source>
        <strain evidence="2">YM2019G1</strain>
    </source>
</reference>
<name>A0A6A3ATZ2_HIBSY</name>
<dbReference type="GO" id="GO:0005829">
    <property type="term" value="C:cytosol"/>
    <property type="evidence" value="ECO:0007669"/>
    <property type="project" value="TreeGrafter"/>
</dbReference>
<evidence type="ECO:0000256" key="1">
    <source>
        <dbReference type="SAM" id="MobiDB-lite"/>
    </source>
</evidence>
<feature type="compositionally biased region" description="Polar residues" evidence="1">
    <location>
        <begin position="19"/>
        <end position="31"/>
    </location>
</feature>
<dbReference type="PANTHER" id="PTHR10693:SF20">
    <property type="entry name" value="AT27578P"/>
    <property type="match status" value="1"/>
</dbReference>